<dbReference type="VEuPathDB" id="TriTrypDB:TcIL3000_0_54600"/>
<dbReference type="SUPFAM" id="SSF47473">
    <property type="entry name" value="EF-hand"/>
    <property type="match status" value="1"/>
</dbReference>
<gene>
    <name evidence="2" type="ORF">TCIL3000_0_54600</name>
</gene>
<dbReference type="PROSITE" id="PS50222">
    <property type="entry name" value="EF_HAND_2"/>
    <property type="match status" value="1"/>
</dbReference>
<reference evidence="2 3" key="2">
    <citation type="journal article" date="2012" name="Proc. Natl. Acad. Sci. U.S.A.">
        <title>Antigenic diversity is generated by distinct evolutionary mechanisms in African trypanosome species.</title>
        <authorList>
            <person name="Jackson A.P."/>
            <person name="Berry A."/>
            <person name="Aslett M."/>
            <person name="Allison H.C."/>
            <person name="Burton P."/>
            <person name="Vavrova-Anderson J."/>
            <person name="Brown R."/>
            <person name="Browne H."/>
            <person name="Corton N."/>
            <person name="Hauser H."/>
            <person name="Gamble J."/>
            <person name="Gilderthorp R."/>
            <person name="Marcello L."/>
            <person name="McQuillan J."/>
            <person name="Otto T.D."/>
            <person name="Quail M.A."/>
            <person name="Sanders M.J."/>
            <person name="van Tonder A."/>
            <person name="Ginger M.L."/>
            <person name="Field M.C."/>
            <person name="Barry J.D."/>
            <person name="Hertz-Fowler C."/>
            <person name="Berriman M."/>
        </authorList>
    </citation>
    <scope>NUCLEOTIDE SEQUENCE [LARGE SCALE GENOMIC DNA]</scope>
    <source>
        <strain evidence="2 3">IL3000</strain>
    </source>
</reference>
<dbReference type="Proteomes" id="UP000000702">
    <property type="component" value="Unassembled WGS sequence"/>
</dbReference>
<dbReference type="EMBL" id="CAEQ01001688">
    <property type="protein sequence ID" value="CCD14890.1"/>
    <property type="molecule type" value="Genomic_DNA"/>
</dbReference>
<evidence type="ECO:0000259" key="1">
    <source>
        <dbReference type="PROSITE" id="PS50222"/>
    </source>
</evidence>
<dbReference type="GO" id="GO:0005509">
    <property type="term" value="F:calcium ion binding"/>
    <property type="evidence" value="ECO:0007669"/>
    <property type="project" value="InterPro"/>
</dbReference>
<reference evidence="3" key="1">
    <citation type="submission" date="2011-07" db="EMBL/GenBank/DDBJ databases">
        <title>Divergent evolution of antigenic variation in African trypanosomes.</title>
        <authorList>
            <person name="Jackson A.P."/>
            <person name="Berry A."/>
            <person name="Allison H.C."/>
            <person name="Burton P."/>
            <person name="Anderson J."/>
            <person name="Aslett M."/>
            <person name="Brown R."/>
            <person name="Corton N."/>
            <person name="Harris D."/>
            <person name="Hauser H."/>
            <person name="Gamble J."/>
            <person name="Gilderthorp R."/>
            <person name="McQuillan J."/>
            <person name="Quail M.A."/>
            <person name="Sanders M."/>
            <person name="Van Tonder A."/>
            <person name="Ginger M.L."/>
            <person name="Donelson J.E."/>
            <person name="Field M.C."/>
            <person name="Barry J.D."/>
            <person name="Berriman M."/>
            <person name="Hertz-Fowler C."/>
        </authorList>
    </citation>
    <scope>NUCLEOTIDE SEQUENCE [LARGE SCALE GENOMIC DNA]</scope>
    <source>
        <strain evidence="3">IL3000</strain>
    </source>
</reference>
<dbReference type="InterPro" id="IPR011992">
    <property type="entry name" value="EF-hand-dom_pair"/>
</dbReference>
<keyword evidence="3" id="KW-1185">Reference proteome</keyword>
<dbReference type="AlphaFoldDB" id="F9WC97"/>
<name>F9WC97_TRYCI</name>
<sequence>MEAAALNQDVEAPTVVSGSGGDTAVVAANANSSKRLFDLLQDDSKERVVRILTAFRNLTLLEKESLAQEMGVTLPKPRDKQAATSAMSRQLTGPALEVRRRDRNYVAMSPSVSAALRVPGSSNAANRPPEAGLCSLVSEFLGDEPGYMTVPDPVEDDGAAANFQEKDLDDGLPPLLLRSRSYQALRLVRDDSVETDAPYTKSRVLNITGMPLADADLWEWFDVLDIARNGLVGVDAFLTCVRDLGRGFGTSDKVQAGFEAEARALATDGQLSFDKFAYLATRFSKY</sequence>
<dbReference type="InterPro" id="IPR002048">
    <property type="entry name" value="EF_hand_dom"/>
</dbReference>
<protein>
    <submittedName>
        <fullName evidence="2">WGS project CAEQ00000000 data, annotated contig 2202</fullName>
    </submittedName>
</protein>
<dbReference type="OMA" id="TFEKFAY"/>
<feature type="domain" description="EF-hand" evidence="1">
    <location>
        <begin position="212"/>
        <end position="247"/>
    </location>
</feature>
<accession>F9WC97</accession>
<organism evidence="2 3">
    <name type="scientific">Trypanosoma congolense (strain IL3000)</name>
    <dbReference type="NCBI Taxonomy" id="1068625"/>
    <lineage>
        <taxon>Eukaryota</taxon>
        <taxon>Discoba</taxon>
        <taxon>Euglenozoa</taxon>
        <taxon>Kinetoplastea</taxon>
        <taxon>Metakinetoplastina</taxon>
        <taxon>Trypanosomatida</taxon>
        <taxon>Trypanosomatidae</taxon>
        <taxon>Trypanosoma</taxon>
        <taxon>Nannomonas</taxon>
    </lineage>
</organism>
<proteinExistence type="predicted"/>
<evidence type="ECO:0000313" key="3">
    <source>
        <dbReference type="Proteomes" id="UP000000702"/>
    </source>
</evidence>
<comment type="caution">
    <text evidence="2">The sequence shown here is derived from an EMBL/GenBank/DDBJ whole genome shotgun (WGS) entry which is preliminary data.</text>
</comment>
<evidence type="ECO:0000313" key="2">
    <source>
        <dbReference type="EMBL" id="CCD14890.1"/>
    </source>
</evidence>